<accession>A0ABR4Q8H5</accession>
<protein>
    <submittedName>
        <fullName evidence="3">Uncharacterized protein</fullName>
    </submittedName>
</protein>
<keyword evidence="1" id="KW-0472">Membrane</keyword>
<feature type="chain" id="PRO_5046345135" evidence="2">
    <location>
        <begin position="18"/>
        <end position="118"/>
    </location>
</feature>
<organism evidence="3 4">
    <name type="scientific">Taenia crassiceps</name>
    <dbReference type="NCBI Taxonomy" id="6207"/>
    <lineage>
        <taxon>Eukaryota</taxon>
        <taxon>Metazoa</taxon>
        <taxon>Spiralia</taxon>
        <taxon>Lophotrochozoa</taxon>
        <taxon>Platyhelminthes</taxon>
        <taxon>Cestoda</taxon>
        <taxon>Eucestoda</taxon>
        <taxon>Cyclophyllidea</taxon>
        <taxon>Taeniidae</taxon>
        <taxon>Taenia</taxon>
    </lineage>
</organism>
<name>A0ABR4Q8H5_9CEST</name>
<comment type="caution">
    <text evidence="3">The sequence shown here is derived from an EMBL/GenBank/DDBJ whole genome shotgun (WGS) entry which is preliminary data.</text>
</comment>
<reference evidence="3 4" key="1">
    <citation type="journal article" date="2022" name="Front. Cell. Infect. Microbiol.">
        <title>The Genomes of Two Strains of Taenia crassiceps the Animal Model for the Study of Human Cysticercosis.</title>
        <authorList>
            <person name="Bobes R.J."/>
            <person name="Estrada K."/>
            <person name="Rios-Valencia D.G."/>
            <person name="Calderon-Gallegos A."/>
            <person name="de la Torre P."/>
            <person name="Carrero J.C."/>
            <person name="Sanchez-Flores A."/>
            <person name="Laclette J.P."/>
        </authorList>
    </citation>
    <scope>NUCLEOTIDE SEQUENCE [LARGE SCALE GENOMIC DNA]</scope>
    <source>
        <strain evidence="3">WFUcys</strain>
    </source>
</reference>
<keyword evidence="1" id="KW-0812">Transmembrane</keyword>
<keyword evidence="2" id="KW-0732">Signal</keyword>
<keyword evidence="1" id="KW-1133">Transmembrane helix</keyword>
<gene>
    <name evidence="3" type="ORF">TcWFU_007905</name>
</gene>
<proteinExistence type="predicted"/>
<dbReference type="EMBL" id="JAKROA010000007">
    <property type="protein sequence ID" value="KAL5105892.1"/>
    <property type="molecule type" value="Genomic_DNA"/>
</dbReference>
<sequence length="118" mass="13272">MSLVLLALRLRLTKVELGKLIARVEVENNETVILLEAHKVATKNILSTIPSCILSRLSRIRLSICANKPIDRLKRVRRHVTKQVRSSFTKRGYNANFANAIALTTILPPSLLMLLVTM</sequence>
<feature type="transmembrane region" description="Helical" evidence="1">
    <location>
        <begin position="95"/>
        <end position="116"/>
    </location>
</feature>
<dbReference type="Proteomes" id="UP001651158">
    <property type="component" value="Unassembled WGS sequence"/>
</dbReference>
<evidence type="ECO:0000313" key="3">
    <source>
        <dbReference type="EMBL" id="KAL5105892.1"/>
    </source>
</evidence>
<evidence type="ECO:0000256" key="2">
    <source>
        <dbReference type="SAM" id="SignalP"/>
    </source>
</evidence>
<keyword evidence="4" id="KW-1185">Reference proteome</keyword>
<feature type="signal peptide" evidence="2">
    <location>
        <begin position="1"/>
        <end position="17"/>
    </location>
</feature>
<evidence type="ECO:0000313" key="4">
    <source>
        <dbReference type="Proteomes" id="UP001651158"/>
    </source>
</evidence>
<evidence type="ECO:0000256" key="1">
    <source>
        <dbReference type="SAM" id="Phobius"/>
    </source>
</evidence>